<feature type="transmembrane region" description="Helical" evidence="5">
    <location>
        <begin position="93"/>
        <end position="111"/>
    </location>
</feature>
<comment type="subcellular location">
    <subcellularLocation>
        <location evidence="1">Cell envelope</location>
    </subcellularLocation>
</comment>
<evidence type="ECO:0000313" key="8">
    <source>
        <dbReference type="EMBL" id="GAA5525914.1"/>
    </source>
</evidence>
<keyword evidence="5" id="KW-1133">Transmembrane helix</keyword>
<dbReference type="EMBL" id="BAABRT010000022">
    <property type="protein sequence ID" value="GAA5525914.1"/>
    <property type="molecule type" value="Genomic_DNA"/>
</dbReference>
<dbReference type="InterPro" id="IPR056413">
    <property type="entry name" value="TPR_CcmH_CycH"/>
</dbReference>
<evidence type="ECO:0008006" key="10">
    <source>
        <dbReference type="Google" id="ProtNLM"/>
    </source>
</evidence>
<evidence type="ECO:0000256" key="2">
    <source>
        <dbReference type="ARBA" id="ARBA00022737"/>
    </source>
</evidence>
<dbReference type="NCBIfam" id="TIGR03142">
    <property type="entry name" value="cytochro_ccmI"/>
    <property type="match status" value="1"/>
</dbReference>
<evidence type="ECO:0000256" key="3">
    <source>
        <dbReference type="ARBA" id="ARBA00022748"/>
    </source>
</evidence>
<dbReference type="InterPro" id="IPR011990">
    <property type="entry name" value="TPR-like_helical_dom_sf"/>
</dbReference>
<protein>
    <recommendedName>
        <fullName evidence="10">C-type cytochrome biogenesis protein CcmI</fullName>
    </recommendedName>
</protein>
<dbReference type="Pfam" id="PF23892">
    <property type="entry name" value="Ig_CycH"/>
    <property type="match status" value="1"/>
</dbReference>
<evidence type="ECO:0000259" key="6">
    <source>
        <dbReference type="Pfam" id="PF23892"/>
    </source>
</evidence>
<dbReference type="InterPro" id="IPR017560">
    <property type="entry name" value="Cyt_c_biogenesis_CcmI"/>
</dbReference>
<feature type="domain" description="Cytochrome c-type biogenesis protein H Ig-like" evidence="6">
    <location>
        <begin position="314"/>
        <end position="419"/>
    </location>
</feature>
<dbReference type="Proteomes" id="UP001408594">
    <property type="component" value="Unassembled WGS sequence"/>
</dbReference>
<name>A0ABP9WS25_9GAMM</name>
<keyword evidence="3" id="KW-0201">Cytochrome c-type biogenesis</keyword>
<dbReference type="Gene3D" id="1.25.40.10">
    <property type="entry name" value="Tetratricopeptide repeat domain"/>
    <property type="match status" value="1"/>
</dbReference>
<evidence type="ECO:0000256" key="1">
    <source>
        <dbReference type="ARBA" id="ARBA00004196"/>
    </source>
</evidence>
<dbReference type="Pfam" id="PF23914">
    <property type="entry name" value="TPR_CcmH_CycH"/>
    <property type="match status" value="1"/>
</dbReference>
<keyword evidence="2" id="KW-0677">Repeat</keyword>
<evidence type="ECO:0000313" key="9">
    <source>
        <dbReference type="Proteomes" id="UP001408594"/>
    </source>
</evidence>
<feature type="domain" description="Cytochrome c-type biogenesis protein H TPR" evidence="7">
    <location>
        <begin position="150"/>
        <end position="261"/>
    </location>
</feature>
<comment type="caution">
    <text evidence="8">The sequence shown here is derived from an EMBL/GenBank/DDBJ whole genome shotgun (WGS) entry which is preliminary data.</text>
</comment>
<evidence type="ECO:0000259" key="7">
    <source>
        <dbReference type="Pfam" id="PF23914"/>
    </source>
</evidence>
<keyword evidence="5" id="KW-0812">Transmembrane</keyword>
<dbReference type="RefSeq" id="WP_345551980.1">
    <property type="nucleotide sequence ID" value="NZ_BAABRT010000022.1"/>
</dbReference>
<accession>A0ABP9WS25</accession>
<keyword evidence="5" id="KW-0472">Membrane</keyword>
<dbReference type="InterPro" id="IPR051263">
    <property type="entry name" value="C-type_cytochrome_biogenesis"/>
</dbReference>
<keyword evidence="9" id="KW-1185">Reference proteome</keyword>
<dbReference type="PANTHER" id="PTHR47870">
    <property type="entry name" value="CYTOCHROME C-TYPE BIOGENESIS PROTEIN CCMH"/>
    <property type="match status" value="1"/>
</dbReference>
<keyword evidence="4" id="KW-0802">TPR repeat</keyword>
<reference evidence="8 9" key="1">
    <citation type="submission" date="2024-02" db="EMBL/GenBank/DDBJ databases">
        <title>Microbulbifer aestuariivivens NBRC 112533.</title>
        <authorList>
            <person name="Ichikawa N."/>
            <person name="Katano-Makiyama Y."/>
            <person name="Hidaka K."/>
        </authorList>
    </citation>
    <scope>NUCLEOTIDE SEQUENCE [LARGE SCALE GENOMIC DNA]</scope>
    <source>
        <strain evidence="8 9">NBRC 112533</strain>
    </source>
</reference>
<evidence type="ECO:0000256" key="4">
    <source>
        <dbReference type="ARBA" id="ARBA00022803"/>
    </source>
</evidence>
<evidence type="ECO:0000256" key="5">
    <source>
        <dbReference type="SAM" id="Phobius"/>
    </source>
</evidence>
<sequence length="422" mass="44584">MTELWLAMAVLALALAFVMLWPAVRGAGVERRGGKRHTLAALYREQQAELQASLQSGAIDREQFAQLEAEMARNLLAAEAEDAGRAGRGSGRALLIGLAVLLPLAAGILYLQSGHYQGLQLHRDLLASQQGAADPDAEKALTEKLQAWTRANPDDLTSRYVLAQRLMAAGDLPAAVASYRYVSEREPGAADVKAQLAQALFFAAQSKITDEVKQLVDEALAVDADNGTALGLAGIAAFEARDYRAAREHWQRALSRLSPSSMAAQALAAGVARAERALGENAGESAALGEVGSEQDSAVNGRAASAAVGDGPAIRVKVSLAEGVSAPADTPVFVYARSADSPMPLAIVRLQAGQLPQEVVLDESRAMMPSRSLAAVDSVQLVARLALHGDARPAPGDWQGSIEALPEARWGEPQEIRIDREL</sequence>
<proteinExistence type="predicted"/>
<dbReference type="PANTHER" id="PTHR47870:SF4">
    <property type="entry name" value="CYTOCHROME C-TYPE BIOGENESIS PROTEIN CYCH"/>
    <property type="match status" value="1"/>
</dbReference>
<organism evidence="8 9">
    <name type="scientific">Microbulbifer aestuariivivens</name>
    <dbReference type="NCBI Taxonomy" id="1908308"/>
    <lineage>
        <taxon>Bacteria</taxon>
        <taxon>Pseudomonadati</taxon>
        <taxon>Pseudomonadota</taxon>
        <taxon>Gammaproteobacteria</taxon>
        <taxon>Cellvibrionales</taxon>
        <taxon>Microbulbiferaceae</taxon>
        <taxon>Microbulbifer</taxon>
    </lineage>
</organism>
<dbReference type="InterPro" id="IPR056412">
    <property type="entry name" value="Ig_CycH"/>
</dbReference>
<gene>
    <name evidence="8" type="ORF">Maes01_02487</name>
</gene>
<dbReference type="SUPFAM" id="SSF48452">
    <property type="entry name" value="TPR-like"/>
    <property type="match status" value="1"/>
</dbReference>